<feature type="domain" description="ABC transporter" evidence="9">
    <location>
        <begin position="3"/>
        <end position="239"/>
    </location>
</feature>
<evidence type="ECO:0000256" key="3">
    <source>
        <dbReference type="ARBA" id="ARBA00022475"/>
    </source>
</evidence>
<keyword evidence="5" id="KW-0547">Nucleotide-binding</keyword>
<keyword evidence="4" id="KW-0677">Repeat</keyword>
<dbReference type="Pfam" id="PF00005">
    <property type="entry name" value="ABC_tran"/>
    <property type="match status" value="2"/>
</dbReference>
<dbReference type="InterPro" id="IPR027417">
    <property type="entry name" value="P-loop_NTPase"/>
</dbReference>
<keyword evidence="2" id="KW-0813">Transport</keyword>
<organism evidence="10">
    <name type="scientific">uncultured Eubacteriales bacterium</name>
    <dbReference type="NCBI Taxonomy" id="172733"/>
    <lineage>
        <taxon>Bacteria</taxon>
        <taxon>Bacillati</taxon>
        <taxon>Bacillota</taxon>
        <taxon>Clostridia</taxon>
        <taxon>Eubacteriales</taxon>
        <taxon>environmental samples</taxon>
    </lineage>
</organism>
<accession>A0A212JUZ6</accession>
<keyword evidence="7" id="KW-1278">Translocase</keyword>
<dbReference type="Gene3D" id="3.40.50.300">
    <property type="entry name" value="P-loop containing nucleotide triphosphate hydrolases"/>
    <property type="match status" value="2"/>
</dbReference>
<evidence type="ECO:0000256" key="5">
    <source>
        <dbReference type="ARBA" id="ARBA00022741"/>
    </source>
</evidence>
<protein>
    <submittedName>
        <fullName evidence="10">Putative ribose/galactose/methyl galactoside import ATP-binding protein</fullName>
        <ecNumber evidence="10">3.6.3.17</ecNumber>
    </submittedName>
</protein>
<dbReference type="PROSITE" id="PS00211">
    <property type="entry name" value="ABC_TRANSPORTER_1"/>
    <property type="match status" value="1"/>
</dbReference>
<dbReference type="EMBL" id="FLUN01000001">
    <property type="protein sequence ID" value="SBW03271.1"/>
    <property type="molecule type" value="Genomic_DNA"/>
</dbReference>
<dbReference type="AlphaFoldDB" id="A0A212JUZ6"/>
<dbReference type="InterPro" id="IPR050107">
    <property type="entry name" value="ABC_carbohydrate_import_ATPase"/>
</dbReference>
<evidence type="ECO:0000256" key="2">
    <source>
        <dbReference type="ARBA" id="ARBA00022448"/>
    </source>
</evidence>
<keyword evidence="3" id="KW-1003">Cell membrane</keyword>
<reference evidence="10" key="1">
    <citation type="submission" date="2016-04" db="EMBL/GenBank/DDBJ databases">
        <authorList>
            <person name="Evans L.H."/>
            <person name="Alamgir A."/>
            <person name="Owens N."/>
            <person name="Weber N.D."/>
            <person name="Virtaneva K."/>
            <person name="Barbian K."/>
            <person name="Babar A."/>
            <person name="Rosenke K."/>
        </authorList>
    </citation>
    <scope>NUCLEOTIDE SEQUENCE</scope>
    <source>
        <strain evidence="10">86</strain>
    </source>
</reference>
<dbReference type="GO" id="GO:0005524">
    <property type="term" value="F:ATP binding"/>
    <property type="evidence" value="ECO:0007669"/>
    <property type="project" value="UniProtKB-KW"/>
</dbReference>
<dbReference type="CDD" id="cd03216">
    <property type="entry name" value="ABC_Carb_Monos_I"/>
    <property type="match status" value="1"/>
</dbReference>
<keyword evidence="8" id="KW-0472">Membrane</keyword>
<comment type="subcellular location">
    <subcellularLocation>
        <location evidence="1">Cell membrane</location>
        <topology evidence="1">Peripheral membrane protein</topology>
    </subcellularLocation>
</comment>
<sequence>MRLEMKNIVMEFGPVRAVDDVELTVDPGQIVGLLGENGAGKSTLMNVLAGVYAPVSGKILIDGKETVMRNVRTANQNGIRFIHQELNLCKDLRVYENMFLGSELPKTVCFLDKKQMVDKCNEVFERMEVQIDPEAVVDALSAAEKQLVEIGKALLFKSELIIMDEPSTALATSEIENLFEIMRQLKKEGVSFIYISHKMPELFEICDVYYILCDGKLIAHGDFKDIDEDRVTEMMIGHDLQSDEFERHVYHATEEVLLSVSHVSSGVLHDISFDLHRGEILAVTGLQGSGRDTLADVLFGLVPYTGEVCVRGRRLMNRAGDRSVQEYMKRSIGMVPRMRPERGIHNDLSVLDNLSMGYLNAKSKRLLIRSKEERARFSRQREAMSIKVGSCGDLITSLSGGNQQKVILGKWLETDADILLLDNPTQGIDVGTKFEIYHLILKLAEAGKAIIVFSAEYPELYKVADSCIVLYKGGCNARLNRENLTEKNVMYYSTGANLEGLKDDKKTER</sequence>
<evidence type="ECO:0000313" key="10">
    <source>
        <dbReference type="EMBL" id="SBW03271.1"/>
    </source>
</evidence>
<name>A0A212JUZ6_9FIRM</name>
<dbReference type="CDD" id="cd03215">
    <property type="entry name" value="ABC_Carb_Monos_II"/>
    <property type="match status" value="1"/>
</dbReference>
<dbReference type="GO" id="GO:0005886">
    <property type="term" value="C:plasma membrane"/>
    <property type="evidence" value="ECO:0007669"/>
    <property type="project" value="UniProtKB-SubCell"/>
</dbReference>
<evidence type="ECO:0000256" key="4">
    <source>
        <dbReference type="ARBA" id="ARBA00022737"/>
    </source>
</evidence>
<evidence type="ECO:0000256" key="6">
    <source>
        <dbReference type="ARBA" id="ARBA00022840"/>
    </source>
</evidence>
<dbReference type="SMART" id="SM00382">
    <property type="entry name" value="AAA"/>
    <property type="match status" value="2"/>
</dbReference>
<dbReference type="SUPFAM" id="SSF52540">
    <property type="entry name" value="P-loop containing nucleoside triphosphate hydrolases"/>
    <property type="match status" value="2"/>
</dbReference>
<proteinExistence type="predicted"/>
<keyword evidence="10" id="KW-0378">Hydrolase</keyword>
<dbReference type="InterPro" id="IPR003439">
    <property type="entry name" value="ABC_transporter-like_ATP-bd"/>
</dbReference>
<dbReference type="EC" id="3.6.3.17" evidence="10"/>
<dbReference type="InterPro" id="IPR003593">
    <property type="entry name" value="AAA+_ATPase"/>
</dbReference>
<gene>
    <name evidence="10" type="ORF">KL86CLO1_11758</name>
</gene>
<evidence type="ECO:0000256" key="1">
    <source>
        <dbReference type="ARBA" id="ARBA00004202"/>
    </source>
</evidence>
<dbReference type="GO" id="GO:0016887">
    <property type="term" value="F:ATP hydrolysis activity"/>
    <property type="evidence" value="ECO:0007669"/>
    <property type="project" value="InterPro"/>
</dbReference>
<feature type="domain" description="ABC transporter" evidence="9">
    <location>
        <begin position="251"/>
        <end position="497"/>
    </location>
</feature>
<evidence type="ECO:0000256" key="7">
    <source>
        <dbReference type="ARBA" id="ARBA00022967"/>
    </source>
</evidence>
<keyword evidence="6 10" id="KW-0067">ATP-binding</keyword>
<dbReference type="FunFam" id="3.40.50.300:FF:000127">
    <property type="entry name" value="Ribose import ATP-binding protein RbsA"/>
    <property type="match status" value="1"/>
</dbReference>
<dbReference type="InterPro" id="IPR017871">
    <property type="entry name" value="ABC_transporter-like_CS"/>
</dbReference>
<dbReference type="PANTHER" id="PTHR43790">
    <property type="entry name" value="CARBOHYDRATE TRANSPORT ATP-BINDING PROTEIN MG119-RELATED"/>
    <property type="match status" value="1"/>
</dbReference>
<dbReference type="PANTHER" id="PTHR43790:SF9">
    <property type="entry name" value="GALACTOFURANOSE TRANSPORTER ATP-BINDING PROTEIN YTFR"/>
    <property type="match status" value="1"/>
</dbReference>
<dbReference type="PROSITE" id="PS50893">
    <property type="entry name" value="ABC_TRANSPORTER_2"/>
    <property type="match status" value="2"/>
</dbReference>
<evidence type="ECO:0000259" key="9">
    <source>
        <dbReference type="PROSITE" id="PS50893"/>
    </source>
</evidence>
<evidence type="ECO:0000256" key="8">
    <source>
        <dbReference type="ARBA" id="ARBA00023136"/>
    </source>
</evidence>